<accession>A0A9P9HBV5</accession>
<keyword evidence="2" id="KW-1185">Reference proteome</keyword>
<dbReference type="Proteomes" id="UP000736672">
    <property type="component" value="Unassembled WGS sequence"/>
</dbReference>
<proteinExistence type="predicted"/>
<organism evidence="1 2">
    <name type="scientific">Fusarium solani</name>
    <name type="common">Filamentous fungus</name>
    <dbReference type="NCBI Taxonomy" id="169388"/>
    <lineage>
        <taxon>Eukaryota</taxon>
        <taxon>Fungi</taxon>
        <taxon>Dikarya</taxon>
        <taxon>Ascomycota</taxon>
        <taxon>Pezizomycotina</taxon>
        <taxon>Sordariomycetes</taxon>
        <taxon>Hypocreomycetidae</taxon>
        <taxon>Hypocreales</taxon>
        <taxon>Nectriaceae</taxon>
        <taxon>Fusarium</taxon>
        <taxon>Fusarium solani species complex</taxon>
    </lineage>
</organism>
<evidence type="ECO:0000313" key="1">
    <source>
        <dbReference type="EMBL" id="KAH7254770.1"/>
    </source>
</evidence>
<name>A0A9P9HBV5_FUSSL</name>
<dbReference type="OrthoDB" id="8954335at2759"/>
<dbReference type="EMBL" id="JAGTJS010000010">
    <property type="protein sequence ID" value="KAH7254770.1"/>
    <property type="molecule type" value="Genomic_DNA"/>
</dbReference>
<evidence type="ECO:0000313" key="2">
    <source>
        <dbReference type="Proteomes" id="UP000736672"/>
    </source>
</evidence>
<gene>
    <name evidence="1" type="ORF">B0J15DRAFT_595194</name>
</gene>
<protein>
    <submittedName>
        <fullName evidence="1">Uncharacterized protein</fullName>
    </submittedName>
</protein>
<reference evidence="1" key="1">
    <citation type="journal article" date="2021" name="Nat. Commun.">
        <title>Genetic determinants of endophytism in the Arabidopsis root mycobiome.</title>
        <authorList>
            <person name="Mesny F."/>
            <person name="Miyauchi S."/>
            <person name="Thiergart T."/>
            <person name="Pickel B."/>
            <person name="Atanasova L."/>
            <person name="Karlsson M."/>
            <person name="Huettel B."/>
            <person name="Barry K.W."/>
            <person name="Haridas S."/>
            <person name="Chen C."/>
            <person name="Bauer D."/>
            <person name="Andreopoulos W."/>
            <person name="Pangilinan J."/>
            <person name="LaButti K."/>
            <person name="Riley R."/>
            <person name="Lipzen A."/>
            <person name="Clum A."/>
            <person name="Drula E."/>
            <person name="Henrissat B."/>
            <person name="Kohler A."/>
            <person name="Grigoriev I.V."/>
            <person name="Martin F.M."/>
            <person name="Hacquard S."/>
        </authorList>
    </citation>
    <scope>NUCLEOTIDE SEQUENCE</scope>
    <source>
        <strain evidence="1">FSSC 5 MPI-SDFR-AT-0091</strain>
    </source>
</reference>
<dbReference type="AlphaFoldDB" id="A0A9P9HBV5"/>
<comment type="caution">
    <text evidence="1">The sequence shown here is derived from an EMBL/GenBank/DDBJ whole genome shotgun (WGS) entry which is preliminary data.</text>
</comment>
<sequence length="187" mass="20829">MTPLTSLCTSCYTAEGHSVALVDTPSFDDMYRSDTEALTDVIYFLAQTYLAGITYIDRIFDNLMTGSFEEPIHVPGTLWQKGRYISSRPGNFHVGQTRQRSKRCHPRCSGMISLRDGCCASSITSGLFLFSNTVLEIQHEMVVGKRFLNKTRAGKKLLKDLSAESVKHEKNLADVKRSHQEALSTGA</sequence>